<reference evidence="1 2" key="1">
    <citation type="submission" date="2019-03" db="EMBL/GenBank/DDBJ databases">
        <title>Genomic Encyclopedia of Type Strains, Phase IV (KMG-IV): sequencing the most valuable type-strain genomes for metagenomic binning, comparative biology and taxonomic classification.</title>
        <authorList>
            <person name="Goeker M."/>
        </authorList>
    </citation>
    <scope>NUCLEOTIDE SEQUENCE [LARGE SCALE GENOMIC DNA]</scope>
    <source>
        <strain evidence="1 2">DSM 25894</strain>
    </source>
</reference>
<dbReference type="Proteomes" id="UP000294650">
    <property type="component" value="Unassembled WGS sequence"/>
</dbReference>
<proteinExistence type="predicted"/>
<accession>A0A4R3N2J8</accession>
<keyword evidence="2" id="KW-1185">Reference proteome</keyword>
<comment type="caution">
    <text evidence="1">The sequence shown here is derived from an EMBL/GenBank/DDBJ whole genome shotgun (WGS) entry which is preliminary data.</text>
</comment>
<dbReference type="AlphaFoldDB" id="A0A4R3N2J8"/>
<evidence type="ECO:0000313" key="2">
    <source>
        <dbReference type="Proteomes" id="UP000294650"/>
    </source>
</evidence>
<protein>
    <submittedName>
        <fullName evidence="1">Radical SAM protein with 4Fe4S-binding SPASM domain</fullName>
    </submittedName>
</protein>
<evidence type="ECO:0000313" key="1">
    <source>
        <dbReference type="EMBL" id="TCT20899.1"/>
    </source>
</evidence>
<name>A0A4R3N2J8_9BACI</name>
<dbReference type="RefSeq" id="WP_132371969.1">
    <property type="nucleotide sequence ID" value="NZ_SMAN01000012.1"/>
</dbReference>
<gene>
    <name evidence="1" type="ORF">EDD68_11227</name>
</gene>
<dbReference type="OrthoDB" id="2326035at2"/>
<organism evidence="1 2">
    <name type="scientific">Melghiribacillus thermohalophilus</name>
    <dbReference type="NCBI Taxonomy" id="1324956"/>
    <lineage>
        <taxon>Bacteria</taxon>
        <taxon>Bacillati</taxon>
        <taxon>Bacillota</taxon>
        <taxon>Bacilli</taxon>
        <taxon>Bacillales</taxon>
        <taxon>Bacillaceae</taxon>
        <taxon>Melghiribacillus</taxon>
    </lineage>
</organism>
<dbReference type="EMBL" id="SMAN01000012">
    <property type="protein sequence ID" value="TCT20899.1"/>
    <property type="molecule type" value="Genomic_DNA"/>
</dbReference>
<dbReference type="Pfam" id="PF12669">
    <property type="entry name" value="FeoB_associated"/>
    <property type="match status" value="1"/>
</dbReference>
<sequence>MFISIFLGVMIFGYAAWHLYRFWKKSHEEGPCGTCSLKDSCQSGCSIVSPEQRQEYLKKMKKENQPLDKAKKEEKES</sequence>